<dbReference type="Gene3D" id="3.30.160.60">
    <property type="entry name" value="Classic Zinc Finger"/>
    <property type="match status" value="1"/>
</dbReference>
<gene>
    <name evidence="4" type="ORF">VP01_2653g6</name>
</gene>
<feature type="domain" description="C2H2-type" evidence="3">
    <location>
        <begin position="224"/>
        <end position="248"/>
    </location>
</feature>
<evidence type="ECO:0000313" key="4">
    <source>
        <dbReference type="EMBL" id="KNZ55547.1"/>
    </source>
</evidence>
<proteinExistence type="predicted"/>
<dbReference type="InterPro" id="IPR036236">
    <property type="entry name" value="Znf_C2H2_sf"/>
</dbReference>
<feature type="region of interest" description="Disordered" evidence="2">
    <location>
        <begin position="142"/>
        <end position="165"/>
    </location>
</feature>
<accession>A0A0L6V4U8</accession>
<dbReference type="PROSITE" id="PS50157">
    <property type="entry name" value="ZINC_FINGER_C2H2_2"/>
    <property type="match status" value="1"/>
</dbReference>
<name>A0A0L6V4U8_9BASI</name>
<dbReference type="InterPro" id="IPR013087">
    <property type="entry name" value="Znf_C2H2_type"/>
</dbReference>
<evidence type="ECO:0000259" key="3">
    <source>
        <dbReference type="PROSITE" id="PS50157"/>
    </source>
</evidence>
<protein>
    <recommendedName>
        <fullName evidence="3">C2H2-type domain-containing protein</fullName>
    </recommendedName>
</protein>
<dbReference type="STRING" id="27349.A0A0L6V4U8"/>
<dbReference type="OrthoDB" id="6077919at2759"/>
<dbReference type="SUPFAM" id="SSF57667">
    <property type="entry name" value="beta-beta-alpha zinc fingers"/>
    <property type="match status" value="1"/>
</dbReference>
<evidence type="ECO:0000256" key="1">
    <source>
        <dbReference type="PROSITE-ProRule" id="PRU00042"/>
    </source>
</evidence>
<sequence>MDCFSSQPSLKDLYPEDPQNQGQFDWNPLATDPSLNVHHDASGSTLPENFFDPVFTPGELASLMQTCTDSLGPQDLFSTANFAAGNPFNLSEWSLPPFPELSFPSAENPFIQPSIQPSTIVSDPTIYRDGFGNPIVPVEYRPFDSPASHDTYSSPPPMPSSGYSPSEAYPQYSTYSLPQPSPPEMERPNPWHLIPSSTYSPTKAIARSDVTSPSGASEPRVKKHRCQICGRAFQRQTTLTQHQSTYSHWRKALLLPCSKSIILFLLLLLKTQSAGCDKAFTTASNAKRHAKTHFRIAHGYHHVAHSARPY</sequence>
<comment type="caution">
    <text evidence="4">The sequence shown here is derived from an EMBL/GenBank/DDBJ whole genome shotgun (WGS) entry which is preliminary data.</text>
</comment>
<organism evidence="4 5">
    <name type="scientific">Puccinia sorghi</name>
    <dbReference type="NCBI Taxonomy" id="27349"/>
    <lineage>
        <taxon>Eukaryota</taxon>
        <taxon>Fungi</taxon>
        <taxon>Dikarya</taxon>
        <taxon>Basidiomycota</taxon>
        <taxon>Pucciniomycotina</taxon>
        <taxon>Pucciniomycetes</taxon>
        <taxon>Pucciniales</taxon>
        <taxon>Pucciniaceae</taxon>
        <taxon>Puccinia</taxon>
    </lineage>
</organism>
<dbReference type="EMBL" id="LAVV01007561">
    <property type="protein sequence ID" value="KNZ55547.1"/>
    <property type="molecule type" value="Genomic_DNA"/>
</dbReference>
<dbReference type="Pfam" id="PF00096">
    <property type="entry name" value="zf-C2H2"/>
    <property type="match status" value="2"/>
</dbReference>
<keyword evidence="1" id="KW-0863">Zinc-finger</keyword>
<keyword evidence="1" id="KW-0479">Metal-binding</keyword>
<evidence type="ECO:0000313" key="5">
    <source>
        <dbReference type="Proteomes" id="UP000037035"/>
    </source>
</evidence>
<feature type="region of interest" description="Disordered" evidence="2">
    <location>
        <begin position="1"/>
        <end position="41"/>
    </location>
</feature>
<dbReference type="GO" id="GO:0008270">
    <property type="term" value="F:zinc ion binding"/>
    <property type="evidence" value="ECO:0007669"/>
    <property type="project" value="UniProtKB-KW"/>
</dbReference>
<keyword evidence="5" id="KW-1185">Reference proteome</keyword>
<dbReference type="VEuPathDB" id="FungiDB:VP01_2653g6"/>
<dbReference type="AlphaFoldDB" id="A0A0L6V4U8"/>
<evidence type="ECO:0000256" key="2">
    <source>
        <dbReference type="SAM" id="MobiDB-lite"/>
    </source>
</evidence>
<keyword evidence="1" id="KW-0862">Zinc</keyword>
<dbReference type="Proteomes" id="UP000037035">
    <property type="component" value="Unassembled WGS sequence"/>
</dbReference>
<reference evidence="4 5" key="1">
    <citation type="submission" date="2015-08" db="EMBL/GenBank/DDBJ databases">
        <title>Next Generation Sequencing and Analysis of the Genome of Puccinia sorghi L Schw, the Causal Agent of Maize Common Rust.</title>
        <authorList>
            <person name="Rochi L."/>
            <person name="Burguener G."/>
            <person name="Darino M."/>
            <person name="Turjanski A."/>
            <person name="Kreff E."/>
            <person name="Dieguez M.J."/>
            <person name="Sacco F."/>
        </authorList>
    </citation>
    <scope>NUCLEOTIDE SEQUENCE [LARGE SCALE GENOMIC DNA]</scope>
    <source>
        <strain evidence="4 5">RO10H11247</strain>
    </source>
</reference>
<dbReference type="SMART" id="SM00355">
    <property type="entry name" value="ZnF_C2H2"/>
    <property type="match status" value="2"/>
</dbReference>
<dbReference type="PROSITE" id="PS00028">
    <property type="entry name" value="ZINC_FINGER_C2H2_1"/>
    <property type="match status" value="1"/>
</dbReference>